<evidence type="ECO:0000256" key="1">
    <source>
        <dbReference type="ARBA" id="ARBA00022737"/>
    </source>
</evidence>
<feature type="repeat" description="RCC1" evidence="2">
    <location>
        <begin position="216"/>
        <end position="266"/>
    </location>
</feature>
<sequence length="366" mass="39652">MLLYSWGANSYGQLGLGYKSEEEIVPKEVPLDNSDLNADEIVSIAGGAGHTLILNNKGQVYCCGWNKMGQLGSFEDTLKFTQIEILNGFKIVHISCGWDFSAAVSECGKQFVWGNNNFTQLGLSKSITCTGIPSRLQVSQKLATGFQKVSCGLRHSAIITKDKELLMTGSGKNGQLGLGDNYDDDNYLSISKVPNLVDVISVASGENHTVCLKEDGTVLTWGENKFGQLGLNPNVDKSFVPVEVFSGVNLKEVYAGWTHSAVLTTSGHLLNWGRNSYGQLGSSRVSPFQPVRVPNLPEIEHFSAGSEHNLALTKDNKLFAWGWNEHGSCGTGDKKDVLSPTQIMSDFKVKIAFACTGSSFAVLELL</sequence>
<dbReference type="InterPro" id="IPR051210">
    <property type="entry name" value="Ub_ligase/GEF_domain"/>
</dbReference>
<dbReference type="PROSITE" id="PS50012">
    <property type="entry name" value="RCC1_3"/>
    <property type="match status" value="6"/>
</dbReference>
<accession>A0AAW1V6M2</accession>
<dbReference type="SUPFAM" id="SSF50985">
    <property type="entry name" value="RCC1/BLIP-II"/>
    <property type="match status" value="1"/>
</dbReference>
<feature type="repeat" description="RCC1" evidence="2">
    <location>
        <begin position="108"/>
        <end position="162"/>
    </location>
</feature>
<dbReference type="PANTHER" id="PTHR22870:SF466">
    <property type="entry name" value="ANKYRIN REPEAT-CONTAINING PROTEIN"/>
    <property type="match status" value="1"/>
</dbReference>
<dbReference type="EMBL" id="JARQZJ010000121">
    <property type="protein sequence ID" value="KAK9888729.1"/>
    <property type="molecule type" value="Genomic_DNA"/>
</dbReference>
<dbReference type="PRINTS" id="PR00633">
    <property type="entry name" value="RCCNDNSATION"/>
</dbReference>
<feature type="repeat" description="RCC1" evidence="2">
    <location>
        <begin position="267"/>
        <end position="315"/>
    </location>
</feature>
<evidence type="ECO:0000313" key="5">
    <source>
        <dbReference type="Proteomes" id="UP001431783"/>
    </source>
</evidence>
<name>A0AAW1V6M2_9CUCU</name>
<dbReference type="InterPro" id="IPR000408">
    <property type="entry name" value="Reg_chr_condens"/>
</dbReference>
<feature type="domain" description="RCC1-like" evidence="3">
    <location>
        <begin position="3"/>
        <end position="362"/>
    </location>
</feature>
<evidence type="ECO:0000259" key="3">
    <source>
        <dbReference type="Pfam" id="PF25390"/>
    </source>
</evidence>
<dbReference type="Pfam" id="PF25390">
    <property type="entry name" value="WD40_RLD"/>
    <property type="match status" value="1"/>
</dbReference>
<keyword evidence="1" id="KW-0677">Repeat</keyword>
<dbReference type="AlphaFoldDB" id="A0AAW1V6M2"/>
<keyword evidence="5" id="KW-1185">Reference proteome</keyword>
<gene>
    <name evidence="4" type="ORF">WA026_000955</name>
</gene>
<dbReference type="PROSITE" id="PS00626">
    <property type="entry name" value="RCC1_2"/>
    <property type="match status" value="1"/>
</dbReference>
<feature type="repeat" description="RCC1" evidence="2">
    <location>
        <begin position="1"/>
        <end position="57"/>
    </location>
</feature>
<protein>
    <recommendedName>
        <fullName evidence="3">RCC1-like domain-containing protein</fullName>
    </recommendedName>
</protein>
<reference evidence="4 5" key="1">
    <citation type="submission" date="2023-03" db="EMBL/GenBank/DDBJ databases">
        <title>Genome insight into feeding habits of ladybird beetles.</title>
        <authorList>
            <person name="Li H.-S."/>
            <person name="Huang Y.-H."/>
            <person name="Pang H."/>
        </authorList>
    </citation>
    <scope>NUCLEOTIDE SEQUENCE [LARGE SCALE GENOMIC DNA]</scope>
    <source>
        <strain evidence="4">SYSU_2023b</strain>
        <tissue evidence="4">Whole body</tissue>
    </source>
</reference>
<dbReference type="InterPro" id="IPR009091">
    <property type="entry name" value="RCC1/BLIP-II"/>
</dbReference>
<comment type="caution">
    <text evidence="4">The sequence shown here is derived from an EMBL/GenBank/DDBJ whole genome shotgun (WGS) entry which is preliminary data.</text>
</comment>
<evidence type="ECO:0000256" key="2">
    <source>
        <dbReference type="PROSITE-ProRule" id="PRU00235"/>
    </source>
</evidence>
<proteinExistence type="predicted"/>
<dbReference type="PANTHER" id="PTHR22870">
    <property type="entry name" value="REGULATOR OF CHROMOSOME CONDENSATION"/>
    <property type="match status" value="1"/>
</dbReference>
<organism evidence="4 5">
    <name type="scientific">Henosepilachna vigintioctopunctata</name>
    <dbReference type="NCBI Taxonomy" id="420089"/>
    <lineage>
        <taxon>Eukaryota</taxon>
        <taxon>Metazoa</taxon>
        <taxon>Ecdysozoa</taxon>
        <taxon>Arthropoda</taxon>
        <taxon>Hexapoda</taxon>
        <taxon>Insecta</taxon>
        <taxon>Pterygota</taxon>
        <taxon>Neoptera</taxon>
        <taxon>Endopterygota</taxon>
        <taxon>Coleoptera</taxon>
        <taxon>Polyphaga</taxon>
        <taxon>Cucujiformia</taxon>
        <taxon>Coccinelloidea</taxon>
        <taxon>Coccinellidae</taxon>
        <taxon>Epilachninae</taxon>
        <taxon>Epilachnini</taxon>
        <taxon>Henosepilachna</taxon>
    </lineage>
</organism>
<dbReference type="Gene3D" id="2.130.10.30">
    <property type="entry name" value="Regulator of chromosome condensation 1/beta-lactamase-inhibitor protein II"/>
    <property type="match status" value="2"/>
</dbReference>
<dbReference type="InterPro" id="IPR058923">
    <property type="entry name" value="RCC1-like_dom"/>
</dbReference>
<evidence type="ECO:0000313" key="4">
    <source>
        <dbReference type="EMBL" id="KAK9888729.1"/>
    </source>
</evidence>
<dbReference type="Proteomes" id="UP001431783">
    <property type="component" value="Unassembled WGS sequence"/>
</dbReference>
<feature type="repeat" description="RCC1" evidence="2">
    <location>
        <begin position="163"/>
        <end position="215"/>
    </location>
</feature>
<feature type="repeat" description="RCC1" evidence="2">
    <location>
        <begin position="58"/>
        <end position="107"/>
    </location>
</feature>